<dbReference type="OrthoDB" id="7030722at2"/>
<protein>
    <submittedName>
        <fullName evidence="1">Uncharacterized protein</fullName>
    </submittedName>
</protein>
<dbReference type="AlphaFoldDB" id="A0A0R3ABP9"/>
<evidence type="ECO:0000313" key="1">
    <source>
        <dbReference type="EMBL" id="KRP69660.1"/>
    </source>
</evidence>
<accession>A0A0R3ABP9</accession>
<sequence length="184" mass="21392">MTKLYLLEISNNYPESHWFKFKHPEGVDAIEFSQSKKIDTEIETTFEKNSKKTSSKILEHDFFFSDGPNFISPKFSDLIRSEQITGLQLMATSIAINKEIHTGYNIFVVTNKRNCFNEKKSSFEPLLPYLPDGPRKYTSISLDQMTTHDTDVFRAQEDFTRIIVSQRFRDLCLSNNLNGLKFVE</sequence>
<organism evidence="1 2">
    <name type="scientific">Pseudomonas paralactis</name>
    <dbReference type="NCBI Taxonomy" id="1615673"/>
    <lineage>
        <taxon>Bacteria</taxon>
        <taxon>Pseudomonadati</taxon>
        <taxon>Pseudomonadota</taxon>
        <taxon>Gammaproteobacteria</taxon>
        <taxon>Pseudomonadales</taxon>
        <taxon>Pseudomonadaceae</taxon>
        <taxon>Pseudomonas</taxon>
    </lineage>
</organism>
<dbReference type="Proteomes" id="UP000050852">
    <property type="component" value="Unassembled WGS sequence"/>
</dbReference>
<reference evidence="1 2" key="1">
    <citation type="submission" date="2015-02" db="EMBL/GenBank/DDBJ databases">
        <title>Two Pseudomonas sp. nov., isolated from raw milk.</title>
        <authorList>
            <person name="Wenning M."/>
            <person name="von Neubeck M."/>
            <person name="Huptas C."/>
            <person name="Scherer S."/>
        </authorList>
    </citation>
    <scope>NUCLEOTIDE SEQUENCE [LARGE SCALE GENOMIC DNA]</scope>
    <source>
        <strain evidence="1 2">DSM 29164</strain>
    </source>
</reference>
<name>A0A0R3ABP9_9PSED</name>
<dbReference type="PATRIC" id="fig|1615673.3.peg.93"/>
<evidence type="ECO:0000313" key="2">
    <source>
        <dbReference type="Proteomes" id="UP000050852"/>
    </source>
</evidence>
<comment type="caution">
    <text evidence="1">The sequence shown here is derived from an EMBL/GenBank/DDBJ whole genome shotgun (WGS) entry which is preliminary data.</text>
</comment>
<gene>
    <name evidence="1" type="ORF">TX23_22470</name>
</gene>
<proteinExistence type="predicted"/>
<dbReference type="RefSeq" id="WP_057704073.1">
    <property type="nucleotide sequence ID" value="NZ_JYLN01000010.1"/>
</dbReference>
<dbReference type="EMBL" id="JYLN01000010">
    <property type="protein sequence ID" value="KRP69660.1"/>
    <property type="molecule type" value="Genomic_DNA"/>
</dbReference>